<proteinExistence type="predicted"/>
<accession>A0A9X9M4H6</accession>
<sequence length="53" mass="5750">MCSPVHCSWVNVTPPSPEALRAVLQETQTLFPIMPDFSLFPAMPTCLKAAGDC</sequence>
<evidence type="ECO:0000313" key="2">
    <source>
        <dbReference type="Proteomes" id="UP000269945"/>
    </source>
</evidence>
<reference evidence="1 2" key="1">
    <citation type="submission" date="2018-10" db="EMBL/GenBank/DDBJ databases">
        <authorList>
            <person name="Ekblom R."/>
            <person name="Jareborg N."/>
        </authorList>
    </citation>
    <scope>NUCLEOTIDE SEQUENCE [LARGE SCALE GENOMIC DNA]</scope>
    <source>
        <tissue evidence="1">Muscle</tissue>
    </source>
</reference>
<dbReference type="EMBL" id="CYRY02042677">
    <property type="protein sequence ID" value="VCX36527.1"/>
    <property type="molecule type" value="Genomic_DNA"/>
</dbReference>
<gene>
    <name evidence="1" type="ORF">BN2614_LOCUS2</name>
</gene>
<keyword evidence="2" id="KW-1185">Reference proteome</keyword>
<protein>
    <submittedName>
        <fullName evidence="1">Uncharacterized protein</fullName>
    </submittedName>
</protein>
<dbReference type="Proteomes" id="UP000269945">
    <property type="component" value="Unassembled WGS sequence"/>
</dbReference>
<evidence type="ECO:0000313" key="1">
    <source>
        <dbReference type="EMBL" id="VCX36527.1"/>
    </source>
</evidence>
<name>A0A9X9M4H6_GULGU</name>
<comment type="caution">
    <text evidence="1">The sequence shown here is derived from an EMBL/GenBank/DDBJ whole genome shotgun (WGS) entry which is preliminary data.</text>
</comment>
<dbReference type="AlphaFoldDB" id="A0A9X9M4H6"/>
<organism evidence="1 2">
    <name type="scientific">Gulo gulo</name>
    <name type="common">Wolverine</name>
    <name type="synonym">Gluton</name>
    <dbReference type="NCBI Taxonomy" id="48420"/>
    <lineage>
        <taxon>Eukaryota</taxon>
        <taxon>Metazoa</taxon>
        <taxon>Chordata</taxon>
        <taxon>Craniata</taxon>
        <taxon>Vertebrata</taxon>
        <taxon>Euteleostomi</taxon>
        <taxon>Mammalia</taxon>
        <taxon>Eutheria</taxon>
        <taxon>Laurasiatheria</taxon>
        <taxon>Carnivora</taxon>
        <taxon>Caniformia</taxon>
        <taxon>Musteloidea</taxon>
        <taxon>Mustelidae</taxon>
        <taxon>Guloninae</taxon>
        <taxon>Gulo</taxon>
    </lineage>
</organism>
<feature type="non-terminal residue" evidence="1">
    <location>
        <position position="53"/>
    </location>
</feature>